<proteinExistence type="predicted"/>
<accession>A0A502E043</accession>
<keyword evidence="2" id="KW-0808">Transferase</keyword>
<name>A0A502E043_9MYCO</name>
<dbReference type="PANTHER" id="PTHR42912">
    <property type="entry name" value="METHYLTRANSFERASE"/>
    <property type="match status" value="1"/>
</dbReference>
<dbReference type="CDD" id="cd02440">
    <property type="entry name" value="AdoMet_MTases"/>
    <property type="match status" value="1"/>
</dbReference>
<comment type="caution">
    <text evidence="2">The sequence shown here is derived from an EMBL/GenBank/DDBJ whole genome shotgun (WGS) entry which is preliminary data.</text>
</comment>
<dbReference type="InterPro" id="IPR025714">
    <property type="entry name" value="Methyltranfer_dom"/>
</dbReference>
<dbReference type="EMBL" id="RCZG01000014">
    <property type="protein sequence ID" value="TPG29906.1"/>
    <property type="molecule type" value="Genomic_DNA"/>
</dbReference>
<sequence>MHAMWASVAVSWGENASYVDTKGSSVAQAMLDAAHLRQGEHVLELACGPGGVGIAAAEIVGPDGAVVLSDFAQEMTAIAAGRARGRGLANVTTRELDLERIGYPDGSFDAVLCRDGLMLVADPATAMREARRVLRPAGRAVFAVWGPRERNPWLGVLFDAVTAQLGVTVPPPGIPGPFSLDAPGALEALMAPAGFTDYAVGEVPAPMHANTFDEWWSVIPSLAGPLAHLLASIPAEVAEAIRTDAEAALADFGTPDGYQLPGVSIVGVGRR</sequence>
<dbReference type="GO" id="GO:0008168">
    <property type="term" value="F:methyltransferase activity"/>
    <property type="evidence" value="ECO:0007669"/>
    <property type="project" value="UniProtKB-KW"/>
</dbReference>
<keyword evidence="2" id="KW-0489">Methyltransferase</keyword>
<dbReference type="Gene3D" id="3.40.50.150">
    <property type="entry name" value="Vaccinia Virus protein VP39"/>
    <property type="match status" value="1"/>
</dbReference>
<dbReference type="PANTHER" id="PTHR42912:SF80">
    <property type="entry name" value="METHYLTRANSFERASE DOMAIN-CONTAINING PROTEIN"/>
    <property type="match status" value="1"/>
</dbReference>
<reference evidence="2 3" key="1">
    <citation type="journal article" date="2019" name="Environ. Microbiol.">
        <title>Species interactions and distinct microbial communities in high Arctic permafrost affected cryosols are associated with the CH4 and CO2 gas fluxes.</title>
        <authorList>
            <person name="Altshuler I."/>
            <person name="Hamel J."/>
            <person name="Turney S."/>
            <person name="Magnuson E."/>
            <person name="Levesque R."/>
            <person name="Greer C."/>
            <person name="Whyte L.G."/>
        </authorList>
    </citation>
    <scope>NUCLEOTIDE SEQUENCE [LARGE SCALE GENOMIC DNA]</scope>
    <source>
        <strain evidence="2 3">S5.20</strain>
    </source>
</reference>
<dbReference type="Proteomes" id="UP000320095">
    <property type="component" value="Unassembled WGS sequence"/>
</dbReference>
<organism evidence="2 3">
    <name type="scientific">Mycolicibacterium hodleri</name>
    <dbReference type="NCBI Taxonomy" id="49897"/>
    <lineage>
        <taxon>Bacteria</taxon>
        <taxon>Bacillati</taxon>
        <taxon>Actinomycetota</taxon>
        <taxon>Actinomycetes</taxon>
        <taxon>Mycobacteriales</taxon>
        <taxon>Mycobacteriaceae</taxon>
        <taxon>Mycolicibacterium</taxon>
    </lineage>
</organism>
<dbReference type="InterPro" id="IPR029063">
    <property type="entry name" value="SAM-dependent_MTases_sf"/>
</dbReference>
<evidence type="ECO:0000259" key="1">
    <source>
        <dbReference type="Pfam" id="PF13847"/>
    </source>
</evidence>
<evidence type="ECO:0000313" key="2">
    <source>
        <dbReference type="EMBL" id="TPG29906.1"/>
    </source>
</evidence>
<dbReference type="AlphaFoldDB" id="A0A502E043"/>
<keyword evidence="3" id="KW-1185">Reference proteome</keyword>
<dbReference type="OrthoDB" id="9777638at2"/>
<dbReference type="SUPFAM" id="SSF53335">
    <property type="entry name" value="S-adenosyl-L-methionine-dependent methyltransferases"/>
    <property type="match status" value="1"/>
</dbReference>
<feature type="domain" description="Methyltransferase" evidence="1">
    <location>
        <begin position="38"/>
        <end position="142"/>
    </location>
</feature>
<dbReference type="InterPro" id="IPR050508">
    <property type="entry name" value="Methyltransf_Superfamily"/>
</dbReference>
<protein>
    <submittedName>
        <fullName evidence="2">Methyltransferase domain-containing protein</fullName>
    </submittedName>
</protein>
<dbReference type="GO" id="GO:0032259">
    <property type="term" value="P:methylation"/>
    <property type="evidence" value="ECO:0007669"/>
    <property type="project" value="UniProtKB-KW"/>
</dbReference>
<dbReference type="Pfam" id="PF13847">
    <property type="entry name" value="Methyltransf_31"/>
    <property type="match status" value="1"/>
</dbReference>
<gene>
    <name evidence="2" type="ORF">EAH80_25255</name>
</gene>
<evidence type="ECO:0000313" key="3">
    <source>
        <dbReference type="Proteomes" id="UP000320095"/>
    </source>
</evidence>